<dbReference type="AlphaFoldDB" id="A0AAD6UYB6"/>
<gene>
    <name evidence="1" type="ORF">GGX14DRAFT_404531</name>
</gene>
<dbReference type="EMBL" id="JARJCW010000096">
    <property type="protein sequence ID" value="KAJ7194748.1"/>
    <property type="molecule type" value="Genomic_DNA"/>
</dbReference>
<reference evidence="1" key="1">
    <citation type="submission" date="2023-03" db="EMBL/GenBank/DDBJ databases">
        <title>Massive genome expansion in bonnet fungi (Mycena s.s.) driven by repeated elements and novel gene families across ecological guilds.</title>
        <authorList>
            <consortium name="Lawrence Berkeley National Laboratory"/>
            <person name="Harder C.B."/>
            <person name="Miyauchi S."/>
            <person name="Viragh M."/>
            <person name="Kuo A."/>
            <person name="Thoen E."/>
            <person name="Andreopoulos B."/>
            <person name="Lu D."/>
            <person name="Skrede I."/>
            <person name="Drula E."/>
            <person name="Henrissat B."/>
            <person name="Morin E."/>
            <person name="Kohler A."/>
            <person name="Barry K."/>
            <person name="LaButti K."/>
            <person name="Morin E."/>
            <person name="Salamov A."/>
            <person name="Lipzen A."/>
            <person name="Mereny Z."/>
            <person name="Hegedus B."/>
            <person name="Baldrian P."/>
            <person name="Stursova M."/>
            <person name="Weitz H."/>
            <person name="Taylor A."/>
            <person name="Grigoriev I.V."/>
            <person name="Nagy L.G."/>
            <person name="Martin F."/>
            <person name="Kauserud H."/>
        </authorList>
    </citation>
    <scope>NUCLEOTIDE SEQUENCE</scope>
    <source>
        <strain evidence="1">9144</strain>
    </source>
</reference>
<sequence length="260" mass="29644">MLTLTTAPLFFYFYVRLQAPRGYQPKAKFRKYFVNFTSWIHIRDKEAYQLAVTKGHWRTLGSFHEVLTTLLGQHLLPQAALQVFRDEGQTELADEEQQLQGRYYIVLPCSAMANCVRFGNLSRSPGENAKSSAFAPAISRLCQDKCVVTHTLDSNEAAHILPRMAHRVFQILLKHFCPHTTAKGVDADVNGLLLWIAIRRPWDHHGLALLCRTDGYFILWGRNSWPTGDDFAAHMADLLRNIWVVARRGNAKPQGNCLRP</sequence>
<keyword evidence="2" id="KW-1185">Reference proteome</keyword>
<accession>A0AAD6UYB6</accession>
<protein>
    <submittedName>
        <fullName evidence="1">Uncharacterized protein</fullName>
    </submittedName>
</protein>
<comment type="caution">
    <text evidence="1">The sequence shown here is derived from an EMBL/GenBank/DDBJ whole genome shotgun (WGS) entry which is preliminary data.</text>
</comment>
<evidence type="ECO:0000313" key="1">
    <source>
        <dbReference type="EMBL" id="KAJ7194748.1"/>
    </source>
</evidence>
<organism evidence="1 2">
    <name type="scientific">Mycena pura</name>
    <dbReference type="NCBI Taxonomy" id="153505"/>
    <lineage>
        <taxon>Eukaryota</taxon>
        <taxon>Fungi</taxon>
        <taxon>Dikarya</taxon>
        <taxon>Basidiomycota</taxon>
        <taxon>Agaricomycotina</taxon>
        <taxon>Agaricomycetes</taxon>
        <taxon>Agaricomycetidae</taxon>
        <taxon>Agaricales</taxon>
        <taxon>Marasmiineae</taxon>
        <taxon>Mycenaceae</taxon>
        <taxon>Mycena</taxon>
    </lineage>
</organism>
<dbReference type="Proteomes" id="UP001219525">
    <property type="component" value="Unassembled WGS sequence"/>
</dbReference>
<proteinExistence type="predicted"/>
<evidence type="ECO:0000313" key="2">
    <source>
        <dbReference type="Proteomes" id="UP001219525"/>
    </source>
</evidence>
<name>A0AAD6UYB6_9AGAR</name>